<feature type="binding site" evidence="11">
    <location>
        <begin position="114"/>
        <end position="116"/>
    </location>
    <ligand>
        <name>thiamine diphosphate</name>
        <dbReference type="ChEBI" id="CHEBI:58937"/>
    </ligand>
</feature>
<dbReference type="CDD" id="cd02007">
    <property type="entry name" value="TPP_DXS"/>
    <property type="match status" value="1"/>
</dbReference>
<evidence type="ECO:0000313" key="13">
    <source>
        <dbReference type="EMBL" id="MRX09777.1"/>
    </source>
</evidence>
<evidence type="ECO:0000256" key="4">
    <source>
        <dbReference type="ARBA" id="ARBA00022679"/>
    </source>
</evidence>
<dbReference type="FunFam" id="3.40.50.970:FF:000005">
    <property type="entry name" value="1-deoxy-D-xylulose-5-phosphate synthase"/>
    <property type="match status" value="1"/>
</dbReference>
<dbReference type="InterPro" id="IPR049557">
    <property type="entry name" value="Transketolase_CS"/>
</dbReference>
<feature type="domain" description="Transketolase-like pyrimidine-binding" evidence="12">
    <location>
        <begin position="311"/>
        <end position="475"/>
    </location>
</feature>
<dbReference type="UniPathway" id="UPA00064">
    <property type="reaction ID" value="UER00091"/>
</dbReference>
<dbReference type="Pfam" id="PF02780">
    <property type="entry name" value="Transketolase_C"/>
    <property type="match status" value="1"/>
</dbReference>
<comment type="similarity">
    <text evidence="2 11">Belongs to the transketolase family. DXPS subfamily.</text>
</comment>
<dbReference type="CDD" id="cd07033">
    <property type="entry name" value="TPP_PYR_DXS_TK_like"/>
    <property type="match status" value="1"/>
</dbReference>
<dbReference type="EMBL" id="WKJM01000015">
    <property type="protein sequence ID" value="MRX09777.1"/>
    <property type="molecule type" value="Genomic_DNA"/>
</dbReference>
<feature type="binding site" evidence="11">
    <location>
        <position position="73"/>
    </location>
    <ligand>
        <name>thiamine diphosphate</name>
        <dbReference type="ChEBI" id="CHEBI:58937"/>
    </ligand>
</feature>
<dbReference type="InterPro" id="IPR005477">
    <property type="entry name" value="Dxylulose-5-P_synthase"/>
</dbReference>
<accession>A0A6L5QJE3</accession>
<dbReference type="GO" id="GO:0005829">
    <property type="term" value="C:cytosol"/>
    <property type="evidence" value="ECO:0007669"/>
    <property type="project" value="TreeGrafter"/>
</dbReference>
<dbReference type="Proteomes" id="UP000481037">
    <property type="component" value="Unassembled WGS sequence"/>
</dbReference>
<dbReference type="GO" id="GO:0000287">
    <property type="term" value="F:magnesium ion binding"/>
    <property type="evidence" value="ECO:0007669"/>
    <property type="project" value="UniProtKB-UniRule"/>
</dbReference>
<evidence type="ECO:0000256" key="10">
    <source>
        <dbReference type="ARBA" id="ARBA00055605"/>
    </source>
</evidence>
<keyword evidence="7 11" id="KW-0784">Thiamine biosynthesis</keyword>
<keyword evidence="9 11" id="KW-0414">Isoprene biosynthesis</keyword>
<dbReference type="AlphaFoldDB" id="A0A6L5QJE3"/>
<dbReference type="InterPro" id="IPR029061">
    <property type="entry name" value="THDP-binding"/>
</dbReference>
<comment type="catalytic activity">
    <reaction evidence="11">
        <text>D-glyceraldehyde 3-phosphate + pyruvate + H(+) = 1-deoxy-D-xylulose 5-phosphate + CO2</text>
        <dbReference type="Rhea" id="RHEA:12605"/>
        <dbReference type="ChEBI" id="CHEBI:15361"/>
        <dbReference type="ChEBI" id="CHEBI:15378"/>
        <dbReference type="ChEBI" id="CHEBI:16526"/>
        <dbReference type="ChEBI" id="CHEBI:57792"/>
        <dbReference type="ChEBI" id="CHEBI:59776"/>
        <dbReference type="EC" id="2.2.1.7"/>
    </reaction>
</comment>
<dbReference type="PANTHER" id="PTHR43322">
    <property type="entry name" value="1-D-DEOXYXYLULOSE 5-PHOSPHATE SYNTHASE-RELATED"/>
    <property type="match status" value="1"/>
</dbReference>
<comment type="function">
    <text evidence="10 11">Catalyzes the acyloin condensation reaction between C atoms 2 and 3 of pyruvate and glyceraldehyde 3-phosphate to yield 1-deoxy-D-xylulose-5-phosphate (DXP).</text>
</comment>
<evidence type="ECO:0000256" key="5">
    <source>
        <dbReference type="ARBA" id="ARBA00022723"/>
    </source>
</evidence>
<keyword evidence="5 11" id="KW-0479">Metal-binding</keyword>
<feature type="binding site" evidence="11">
    <location>
        <position position="362"/>
    </location>
    <ligand>
        <name>thiamine diphosphate</name>
        <dbReference type="ChEBI" id="CHEBI:58937"/>
    </ligand>
</feature>
<evidence type="ECO:0000256" key="6">
    <source>
        <dbReference type="ARBA" id="ARBA00022842"/>
    </source>
</evidence>
<evidence type="ECO:0000256" key="2">
    <source>
        <dbReference type="ARBA" id="ARBA00011081"/>
    </source>
</evidence>
<keyword evidence="8 11" id="KW-0786">Thiamine pyrophosphate</keyword>
<dbReference type="SMART" id="SM00861">
    <property type="entry name" value="Transket_pyr"/>
    <property type="match status" value="1"/>
</dbReference>
<feature type="binding site" evidence="11">
    <location>
        <begin position="146"/>
        <end position="147"/>
    </location>
    <ligand>
        <name>thiamine diphosphate</name>
        <dbReference type="ChEBI" id="CHEBI:58937"/>
    </ligand>
</feature>
<dbReference type="InterPro" id="IPR020826">
    <property type="entry name" value="Transketolase_BS"/>
</dbReference>
<evidence type="ECO:0000259" key="12">
    <source>
        <dbReference type="SMART" id="SM00861"/>
    </source>
</evidence>
<dbReference type="InterPro" id="IPR009014">
    <property type="entry name" value="Transketo_C/PFOR_II"/>
</dbReference>
<comment type="subunit">
    <text evidence="3 11">Homodimer.</text>
</comment>
<organism evidence="13 14">
    <name type="scientific">Duganella alba</name>
    <dbReference type="NCBI Taxonomy" id="2666081"/>
    <lineage>
        <taxon>Bacteria</taxon>
        <taxon>Pseudomonadati</taxon>
        <taxon>Pseudomonadota</taxon>
        <taxon>Betaproteobacteria</taxon>
        <taxon>Burkholderiales</taxon>
        <taxon>Oxalobacteraceae</taxon>
        <taxon>Telluria group</taxon>
        <taxon>Duganella</taxon>
    </lineage>
</organism>
<dbReference type="EC" id="2.2.1.7" evidence="11"/>
<feature type="binding site" evidence="11">
    <location>
        <position position="175"/>
    </location>
    <ligand>
        <name>Mg(2+)</name>
        <dbReference type="ChEBI" id="CHEBI:18420"/>
    </ligand>
</feature>
<comment type="cofactor">
    <cofactor evidence="11">
        <name>Mg(2+)</name>
        <dbReference type="ChEBI" id="CHEBI:18420"/>
    </cofactor>
    <text evidence="11">Binds 1 Mg(2+) ion per subunit.</text>
</comment>
<dbReference type="SUPFAM" id="SSF52922">
    <property type="entry name" value="TK C-terminal domain-like"/>
    <property type="match status" value="1"/>
</dbReference>
<dbReference type="HAMAP" id="MF_00315">
    <property type="entry name" value="DXP_synth"/>
    <property type="match status" value="1"/>
</dbReference>
<comment type="caution">
    <text evidence="13">The sequence shown here is derived from an EMBL/GenBank/DDBJ whole genome shotgun (WGS) entry which is preliminary data.</text>
</comment>
<evidence type="ECO:0000313" key="14">
    <source>
        <dbReference type="Proteomes" id="UP000481037"/>
    </source>
</evidence>
<keyword evidence="6 11" id="KW-0460">Magnesium</keyword>
<name>A0A6L5QJE3_9BURK</name>
<feature type="binding site" evidence="11">
    <location>
        <position position="175"/>
    </location>
    <ligand>
        <name>thiamine diphosphate</name>
        <dbReference type="ChEBI" id="CHEBI:58937"/>
    </ligand>
</feature>
<dbReference type="GO" id="GO:0030976">
    <property type="term" value="F:thiamine pyrophosphate binding"/>
    <property type="evidence" value="ECO:0007669"/>
    <property type="project" value="UniProtKB-UniRule"/>
</dbReference>
<dbReference type="Pfam" id="PF02779">
    <property type="entry name" value="Transket_pyr"/>
    <property type="match status" value="1"/>
</dbReference>
<dbReference type="GO" id="GO:0009228">
    <property type="term" value="P:thiamine biosynthetic process"/>
    <property type="evidence" value="ECO:0007669"/>
    <property type="project" value="UniProtKB-UniRule"/>
</dbReference>
<evidence type="ECO:0000256" key="11">
    <source>
        <dbReference type="HAMAP-Rule" id="MF_00315"/>
    </source>
</evidence>
<evidence type="ECO:0000256" key="8">
    <source>
        <dbReference type="ARBA" id="ARBA00023052"/>
    </source>
</evidence>
<dbReference type="NCBIfam" id="TIGR00204">
    <property type="entry name" value="dxs"/>
    <property type="match status" value="1"/>
</dbReference>
<feature type="binding site" evidence="11">
    <location>
        <position position="145"/>
    </location>
    <ligand>
        <name>Mg(2+)</name>
        <dbReference type="ChEBI" id="CHEBI:18420"/>
    </ligand>
</feature>
<evidence type="ECO:0000256" key="3">
    <source>
        <dbReference type="ARBA" id="ARBA00011738"/>
    </source>
</evidence>
<dbReference type="GO" id="GO:0016114">
    <property type="term" value="P:terpenoid biosynthetic process"/>
    <property type="evidence" value="ECO:0007669"/>
    <property type="project" value="UniProtKB-UniRule"/>
</dbReference>
<proteinExistence type="inferred from homology"/>
<protein>
    <recommendedName>
        <fullName evidence="11">1-deoxy-D-xylulose-5-phosphate synthase</fullName>
        <ecNumber evidence="11">2.2.1.7</ecNumber>
    </recommendedName>
    <alternativeName>
        <fullName evidence="11">1-deoxyxylulose-5-phosphate synthase</fullName>
        <shortName evidence="11">DXP synthase</shortName>
        <shortName evidence="11">DXPS</shortName>
    </alternativeName>
</protein>
<dbReference type="GO" id="GO:0019288">
    <property type="term" value="P:isopentenyl diphosphate biosynthetic process, methylerythritol 4-phosphate pathway"/>
    <property type="evidence" value="ECO:0007669"/>
    <property type="project" value="TreeGrafter"/>
</dbReference>
<dbReference type="PANTHER" id="PTHR43322:SF5">
    <property type="entry name" value="1-DEOXY-D-XYLULOSE-5-PHOSPHATE SYNTHASE, CHLOROPLASTIC"/>
    <property type="match status" value="1"/>
</dbReference>
<dbReference type="Pfam" id="PF13292">
    <property type="entry name" value="DXP_synthase_N"/>
    <property type="match status" value="1"/>
</dbReference>
<evidence type="ECO:0000256" key="7">
    <source>
        <dbReference type="ARBA" id="ARBA00022977"/>
    </source>
</evidence>
<dbReference type="RefSeq" id="WP_154365801.1">
    <property type="nucleotide sequence ID" value="NZ_WKJM01000015.1"/>
</dbReference>
<dbReference type="InterPro" id="IPR005475">
    <property type="entry name" value="Transketolase-like_Pyr-bd"/>
</dbReference>
<evidence type="ECO:0000256" key="9">
    <source>
        <dbReference type="ARBA" id="ARBA00023229"/>
    </source>
</evidence>
<evidence type="ECO:0000256" key="1">
    <source>
        <dbReference type="ARBA" id="ARBA00004980"/>
    </source>
</evidence>
<dbReference type="FunFam" id="3.40.50.920:FF:000002">
    <property type="entry name" value="1-deoxy-D-xylulose-5-phosphate synthase"/>
    <property type="match status" value="1"/>
</dbReference>
<dbReference type="GO" id="GO:0008661">
    <property type="term" value="F:1-deoxy-D-xylulose-5-phosphate synthase activity"/>
    <property type="evidence" value="ECO:0007669"/>
    <property type="project" value="UniProtKB-UniRule"/>
</dbReference>
<keyword evidence="14" id="KW-1185">Reference proteome</keyword>
<dbReference type="Gene3D" id="3.40.50.970">
    <property type="match status" value="2"/>
</dbReference>
<gene>
    <name evidence="11" type="primary">dxs</name>
    <name evidence="13" type="ORF">GJ697_18225</name>
</gene>
<dbReference type="Gene3D" id="3.40.50.920">
    <property type="match status" value="1"/>
</dbReference>
<dbReference type="PROSITE" id="PS00802">
    <property type="entry name" value="TRANSKETOLASE_2"/>
    <property type="match status" value="1"/>
</dbReference>
<dbReference type="NCBIfam" id="NF003933">
    <property type="entry name" value="PRK05444.2-2"/>
    <property type="match status" value="1"/>
</dbReference>
<sequence>MNLLEKIESPADVRKLSYSQLTPLAHELRAYLLDSVSKTGGHLSSNLGTVELTVALHYVFNTPHDRIVWDVGHQTYSHKILTGRRERMHTLRQLNGISGFPKRDESEYDTFGTAHSSTSISAALGMAQAAKIKGEHRHAIAVIGDGSMTAGMAFEALNNAGVQDDVNLLVILNDNDMSISPPVGALNRYLARLMSGQFYAAAKNVGKSVLPGPVLELAKKLEEHAKGMVVPATMFEEFGFNYIGPIDGHDLESLIPTLQNIKQLKGPQFLHVVTKKGQGYKLAEAEPILYHGTGKFNPAEGIKPAVAPSKKTYTEVFGDWLCDMAAADKKLVGITPAMREGSGMVRFDQEYPDRYFDVGIAEQHSVTFGAGLACEGLKPVVAIYSTFLQRGYDQLIHDVALQNLDVTFALDRAGLVGADGATHAGNYDMAYLRCIPNMVVMAASDENECRQMLTTGYHYNGPAAIRYPRGAGIGAVIKPELTSIEIGKGEIKRSGQKIAILAFGSMVAPSVAAGETLNATVANMRFVKPLDVELVKQLAADHDYFVTVEEGCIMGGAGAAVAEALAAAGLAKPMLMLGLPDKFIDHGDPVKLLASVGLDAAGITASIKQRYLSDEPRLVVNNG</sequence>
<keyword evidence="4 11" id="KW-0808">Transferase</keyword>
<comment type="pathway">
    <text evidence="1 11">Metabolic intermediate biosynthesis; 1-deoxy-D-xylulose 5-phosphate biosynthesis; 1-deoxy-D-xylulose 5-phosphate from D-glyceraldehyde 3-phosphate and pyruvate: step 1/1.</text>
</comment>
<dbReference type="SUPFAM" id="SSF52518">
    <property type="entry name" value="Thiamin diphosphate-binding fold (THDP-binding)"/>
    <property type="match status" value="2"/>
</dbReference>
<comment type="cofactor">
    <cofactor evidence="11">
        <name>thiamine diphosphate</name>
        <dbReference type="ChEBI" id="CHEBI:58937"/>
    </cofactor>
    <text evidence="11">Binds 1 thiamine pyrophosphate per subunit.</text>
</comment>
<dbReference type="InterPro" id="IPR033248">
    <property type="entry name" value="Transketolase_C"/>
</dbReference>
<feature type="binding site" evidence="11">
    <location>
        <position position="280"/>
    </location>
    <ligand>
        <name>thiamine diphosphate</name>
        <dbReference type="ChEBI" id="CHEBI:58937"/>
    </ligand>
</feature>
<dbReference type="PROSITE" id="PS00801">
    <property type="entry name" value="TRANSKETOLASE_1"/>
    <property type="match status" value="1"/>
</dbReference>
<reference evidence="13 14" key="1">
    <citation type="submission" date="2019-11" db="EMBL/GenBank/DDBJ databases">
        <title>Novel species isolated from a subtropical stream in China.</title>
        <authorList>
            <person name="Lu H."/>
        </authorList>
    </citation>
    <scope>NUCLEOTIDE SEQUENCE [LARGE SCALE GENOMIC DNA]</scope>
    <source>
        <strain evidence="13 14">FT25W</strain>
    </source>
</reference>